<dbReference type="RefSeq" id="WP_181493538.1">
    <property type="nucleotide sequence ID" value="NZ_JACDUH010000001.1"/>
</dbReference>
<dbReference type="Proteomes" id="UP000558015">
    <property type="component" value="Unassembled WGS sequence"/>
</dbReference>
<dbReference type="EMBL" id="JACDUH010000001">
    <property type="protein sequence ID" value="MBA2851165.1"/>
    <property type="molecule type" value="Genomic_DNA"/>
</dbReference>
<comment type="caution">
    <text evidence="2">The sequence shown here is derived from an EMBL/GenBank/DDBJ whole genome shotgun (WGS) entry which is preliminary data.</text>
</comment>
<accession>A0A7J9NV14</accession>
<reference evidence="4 5" key="1">
    <citation type="submission" date="2020-07" db="EMBL/GenBank/DDBJ databases">
        <title>Genomic Encyclopedia of Type Strains, Phase IV (KMG-V): Genome sequencing to study the core and pangenomes of soil and plant-associated prokaryotes.</title>
        <authorList>
            <person name="Whitman W."/>
        </authorList>
    </citation>
    <scope>NUCLEOTIDE SEQUENCE [LARGE SCALE GENOMIC DNA]</scope>
    <source>
        <strain evidence="2 5">A1</strain>
        <strain evidence="3 4">C12</strain>
    </source>
</reference>
<protein>
    <submittedName>
        <fullName evidence="2">rRNA maturation protein Nop10</fullName>
    </submittedName>
</protein>
<evidence type="ECO:0000256" key="1">
    <source>
        <dbReference type="SAM" id="MobiDB-lite"/>
    </source>
</evidence>
<dbReference type="EMBL" id="JACDUN010000001">
    <property type="protein sequence ID" value="MBA2858666.1"/>
    <property type="molecule type" value="Genomic_DNA"/>
</dbReference>
<proteinExistence type="predicted"/>
<gene>
    <name evidence="2" type="ORF">HNP86_001296</name>
    <name evidence="3" type="ORF">HNP93_001367</name>
</gene>
<evidence type="ECO:0000313" key="3">
    <source>
        <dbReference type="EMBL" id="MBA2858666.1"/>
    </source>
</evidence>
<dbReference type="Proteomes" id="UP000564425">
    <property type="component" value="Unassembled WGS sequence"/>
</dbReference>
<feature type="region of interest" description="Disordered" evidence="1">
    <location>
        <begin position="1"/>
        <end position="22"/>
    </location>
</feature>
<evidence type="ECO:0000313" key="5">
    <source>
        <dbReference type="Proteomes" id="UP000564425"/>
    </source>
</evidence>
<sequence>MGYGNIGKRPFERASKSSHSNLANDQSIRDYIERCKIPEPSENIQDELADYIITLNENSKNPIESIIAIDGGYTEVTVRKEFPSAKLAFFQFGASCFKTSDLDDLSKLEFIDESDMSKLKDIEKLKLVLPIKGVSLASEHSLKDSVRKTIYEFFKGAGEKENSHIESLKWLIYNEYLPKKDQKNEYTLSQCPNCGTSRVKLHLNDMASDYTFKCEECGEKIYLTDVFRLHEVVDEELGAGGILGYMTSVLEQMHLVHIIRSFWINWPEYFEKILFIRDGPLSFVGNTATIHSKMRELTNYLLENYNLYLVGLEKSGSFVDHALQIQDQLKPGQALLLKNDYIYKYIIPGRADPDNPYAGTSYYSSKIIFKSKSGYLHVLTLPTKSKYVVLDPKKNDFKNIDEILLNLEKLKCEMYDGSIIPIALVNKLVSISDHPSKAILENFAKNHIQR</sequence>
<evidence type="ECO:0000313" key="2">
    <source>
        <dbReference type="EMBL" id="MBA2851165.1"/>
    </source>
</evidence>
<organism evidence="2 5">
    <name type="scientific">Methanococcus maripaludis</name>
    <name type="common">Methanococcus deltae</name>
    <dbReference type="NCBI Taxonomy" id="39152"/>
    <lineage>
        <taxon>Archaea</taxon>
        <taxon>Methanobacteriati</taxon>
        <taxon>Methanobacteriota</taxon>
        <taxon>Methanomada group</taxon>
        <taxon>Methanococci</taxon>
        <taxon>Methanococcales</taxon>
        <taxon>Methanococcaceae</taxon>
        <taxon>Methanococcus</taxon>
    </lineage>
</organism>
<name>A0A7J9NV14_METMI</name>
<dbReference type="AlphaFoldDB" id="A0A7J9NV14"/>
<evidence type="ECO:0000313" key="4">
    <source>
        <dbReference type="Proteomes" id="UP000558015"/>
    </source>
</evidence>